<gene>
    <name evidence="1" type="ORF">NBO_1546gi001</name>
</gene>
<protein>
    <submittedName>
        <fullName evidence="1">RAS-related protein RAB5</fullName>
    </submittedName>
</protein>
<dbReference type="AlphaFoldDB" id="R0KLZ4"/>
<dbReference type="STRING" id="578461.R0KLZ4"/>
<dbReference type="InterPro" id="IPR001806">
    <property type="entry name" value="Small_GTPase"/>
</dbReference>
<reference evidence="1 2" key="1">
    <citation type="journal article" date="2013" name="BMC Genomics">
        <title>Comparative genomics of parasitic silkworm microsporidia reveal an association between genome expansion and host adaptation.</title>
        <authorList>
            <person name="Pan G."/>
            <person name="Xu J."/>
            <person name="Li T."/>
            <person name="Xia Q."/>
            <person name="Liu S.L."/>
            <person name="Zhang G."/>
            <person name="Li S."/>
            <person name="Li C."/>
            <person name="Liu H."/>
            <person name="Yang L."/>
            <person name="Liu T."/>
            <person name="Zhang X."/>
            <person name="Wu Z."/>
            <person name="Fan W."/>
            <person name="Dang X."/>
            <person name="Xiang H."/>
            <person name="Tao M."/>
            <person name="Li Y."/>
            <person name="Hu J."/>
            <person name="Li Z."/>
            <person name="Lin L."/>
            <person name="Luo J."/>
            <person name="Geng L."/>
            <person name="Wang L."/>
            <person name="Long M."/>
            <person name="Wan Y."/>
            <person name="He N."/>
            <person name="Zhang Z."/>
            <person name="Lu C."/>
            <person name="Keeling P.J."/>
            <person name="Wang J."/>
            <person name="Xiang Z."/>
            <person name="Zhou Z."/>
        </authorList>
    </citation>
    <scope>NUCLEOTIDE SEQUENCE [LARGE SCALE GENOMIC DNA]</scope>
    <source>
        <strain evidence="2">CQ1 / CVCC 102059</strain>
    </source>
</reference>
<dbReference type="Pfam" id="PF00071">
    <property type="entry name" value="Ras"/>
    <property type="match status" value="1"/>
</dbReference>
<dbReference type="GO" id="GO:0003924">
    <property type="term" value="F:GTPase activity"/>
    <property type="evidence" value="ECO:0007669"/>
    <property type="project" value="InterPro"/>
</dbReference>
<proteinExistence type="predicted"/>
<dbReference type="PRINTS" id="PR00449">
    <property type="entry name" value="RASTRNSFRMNG"/>
</dbReference>
<dbReference type="VEuPathDB" id="MicrosporidiaDB:NBO_1546gi001"/>
<dbReference type="Gene3D" id="3.40.50.300">
    <property type="entry name" value="P-loop containing nucleotide triphosphate hydrolases"/>
    <property type="match status" value="1"/>
</dbReference>
<dbReference type="HOGENOM" id="CLU_3074300_0_0_1"/>
<keyword evidence="2" id="KW-1185">Reference proteome</keyword>
<organism evidence="1 2">
    <name type="scientific">Nosema bombycis (strain CQ1 / CVCC 102059)</name>
    <name type="common">Microsporidian parasite</name>
    <name type="synonym">Pebrine of silkworm</name>
    <dbReference type="NCBI Taxonomy" id="578461"/>
    <lineage>
        <taxon>Eukaryota</taxon>
        <taxon>Fungi</taxon>
        <taxon>Fungi incertae sedis</taxon>
        <taxon>Microsporidia</taxon>
        <taxon>Nosematidae</taxon>
        <taxon>Nosema</taxon>
    </lineage>
</organism>
<dbReference type="SUPFAM" id="SSF52540">
    <property type="entry name" value="P-loop containing nucleoside triphosphate hydrolases"/>
    <property type="match status" value="1"/>
</dbReference>
<dbReference type="EMBL" id="KB910453">
    <property type="protein sequence ID" value="EOB11167.1"/>
    <property type="molecule type" value="Genomic_DNA"/>
</dbReference>
<evidence type="ECO:0000313" key="1">
    <source>
        <dbReference type="EMBL" id="EOB11167.1"/>
    </source>
</evidence>
<name>R0KLZ4_NOSB1</name>
<dbReference type="InterPro" id="IPR027417">
    <property type="entry name" value="P-loop_NTPase"/>
</dbReference>
<dbReference type="GO" id="GO:0005525">
    <property type="term" value="F:GTP binding"/>
    <property type="evidence" value="ECO:0007669"/>
    <property type="project" value="InterPro"/>
</dbReference>
<dbReference type="OrthoDB" id="2409246at2759"/>
<dbReference type="Proteomes" id="UP000016927">
    <property type="component" value="Unassembled WGS sequence"/>
</dbReference>
<evidence type="ECO:0000313" key="2">
    <source>
        <dbReference type="Proteomes" id="UP000016927"/>
    </source>
</evidence>
<accession>R0KLZ4</accession>
<sequence>MTSKNELKSFTYKMVVLGYYSVGKSSLVLKYVKGEFNPNEESTIRASFLTQTI</sequence>
<feature type="non-terminal residue" evidence="1">
    <location>
        <position position="53"/>
    </location>
</feature>